<evidence type="ECO:0000313" key="2">
    <source>
        <dbReference type="EMBL" id="JAB68142.1"/>
    </source>
</evidence>
<evidence type="ECO:0000256" key="1">
    <source>
        <dbReference type="ARBA" id="ARBA00009952"/>
    </source>
</evidence>
<comment type="similarity">
    <text evidence="1">Belongs to the FAM136 family.</text>
</comment>
<name>V5H1M6_ANOGL</name>
<dbReference type="GO" id="GO:0005737">
    <property type="term" value="C:cytoplasm"/>
    <property type="evidence" value="ECO:0007669"/>
    <property type="project" value="TreeGrafter"/>
</dbReference>
<feature type="non-terminal residue" evidence="2">
    <location>
        <position position="1"/>
    </location>
</feature>
<dbReference type="EMBL" id="GALX01000324">
    <property type="protein sequence ID" value="JAB68142.1"/>
    <property type="molecule type" value="Transcribed_RNA"/>
</dbReference>
<accession>V5H1M6</accession>
<sequence>ANIILKIYTIMVEQQRQRIEQEMTKMINELDVDYLRKMQADMHRCAAVCCENREASLERVQRCVENCSVKINWAQSYVQRELEQLQNKLQRCVTDCNDDVRVQMGPNPSESEIEKFTAIFEKCAKKCVDKQIDFMPSLVKKIKADLSRGQPNN</sequence>
<evidence type="ECO:0008006" key="3">
    <source>
        <dbReference type="Google" id="ProtNLM"/>
    </source>
</evidence>
<dbReference type="AlphaFoldDB" id="V5H1M6"/>
<proteinExistence type="inferred from homology"/>
<dbReference type="InterPro" id="IPR008560">
    <property type="entry name" value="DUF842_euk"/>
</dbReference>
<dbReference type="PANTHER" id="PTHR21096:SF0">
    <property type="entry name" value="PROTEIN FAM136A"/>
    <property type="match status" value="1"/>
</dbReference>
<protein>
    <recommendedName>
        <fullName evidence="3">Protein FAM136A</fullName>
    </recommendedName>
</protein>
<organism evidence="2">
    <name type="scientific">Anoplophora glabripennis</name>
    <name type="common">Asian longhorn beetle</name>
    <name type="synonym">Anoplophora nobilis</name>
    <dbReference type="NCBI Taxonomy" id="217634"/>
    <lineage>
        <taxon>Eukaryota</taxon>
        <taxon>Metazoa</taxon>
        <taxon>Ecdysozoa</taxon>
        <taxon>Arthropoda</taxon>
        <taxon>Hexapoda</taxon>
        <taxon>Insecta</taxon>
        <taxon>Pterygota</taxon>
        <taxon>Neoptera</taxon>
        <taxon>Endopterygota</taxon>
        <taxon>Coleoptera</taxon>
        <taxon>Polyphaga</taxon>
        <taxon>Cucujiformia</taxon>
        <taxon>Chrysomeloidea</taxon>
        <taxon>Cerambycidae</taxon>
        <taxon>Lamiinae</taxon>
        <taxon>Lamiini</taxon>
        <taxon>Anoplophora</taxon>
    </lineage>
</organism>
<reference evidence="2" key="1">
    <citation type="submission" date="2013-07" db="EMBL/GenBank/DDBJ databases">
        <title>Midgut Transcriptome Profiling of Anoplphora glabripennis, a Lignocellulose Degrading, Wood-Boring Cerambycid.</title>
        <authorList>
            <person name="Scully E.D."/>
            <person name="Hoover K."/>
            <person name="Carlson J.E."/>
            <person name="Tien M."/>
            <person name="Geib S.M."/>
        </authorList>
    </citation>
    <scope>NUCLEOTIDE SEQUENCE</scope>
</reference>
<dbReference type="PANTHER" id="PTHR21096">
    <property type="entry name" value="PROTEIN FAM136A"/>
    <property type="match status" value="1"/>
</dbReference>
<dbReference type="OrthoDB" id="9975421at2759"/>
<gene>
    <name evidence="2" type="primary">F136A</name>
</gene>
<dbReference type="Pfam" id="PF05811">
    <property type="entry name" value="DUF842"/>
    <property type="match status" value="1"/>
</dbReference>